<sequence>MNKKYQLTCKEFGLRLAKIRESRSVSARQMSLDIGQNKNYINSIESGKNYPSMVHFFDICEYLHITPQAFFDTGNEQTFSVTTEDFLHAISHLSPQKYHHLYLLACDLCEEDSE</sequence>
<dbReference type="SUPFAM" id="SSF47413">
    <property type="entry name" value="lambda repressor-like DNA-binding domains"/>
    <property type="match status" value="1"/>
</dbReference>
<evidence type="ECO:0000313" key="2">
    <source>
        <dbReference type="EMBL" id="MBC8557257.1"/>
    </source>
</evidence>
<protein>
    <submittedName>
        <fullName evidence="2">Helix-turn-helix transcriptional regulator</fullName>
    </submittedName>
</protein>
<comment type="caution">
    <text evidence="2">The sequence shown here is derived from an EMBL/GenBank/DDBJ whole genome shotgun (WGS) entry which is preliminary data.</text>
</comment>
<dbReference type="Proteomes" id="UP000637513">
    <property type="component" value="Unassembled WGS sequence"/>
</dbReference>
<evidence type="ECO:0000259" key="1">
    <source>
        <dbReference type="PROSITE" id="PS50943"/>
    </source>
</evidence>
<reference evidence="2 3" key="1">
    <citation type="submission" date="2020-08" db="EMBL/GenBank/DDBJ databases">
        <title>Genome public.</title>
        <authorList>
            <person name="Liu C."/>
            <person name="Sun Q."/>
        </authorList>
    </citation>
    <scope>NUCLEOTIDE SEQUENCE [LARGE SCALE GENOMIC DNA]</scope>
    <source>
        <strain evidence="2 3">BX3</strain>
    </source>
</reference>
<accession>A0ABR7MVG6</accession>
<dbReference type="SMART" id="SM00530">
    <property type="entry name" value="HTH_XRE"/>
    <property type="match status" value="1"/>
</dbReference>
<dbReference type="CDD" id="cd00093">
    <property type="entry name" value="HTH_XRE"/>
    <property type="match status" value="1"/>
</dbReference>
<feature type="domain" description="HTH cro/C1-type" evidence="1">
    <location>
        <begin position="16"/>
        <end position="70"/>
    </location>
</feature>
<dbReference type="RefSeq" id="WP_022142560.1">
    <property type="nucleotide sequence ID" value="NZ_JACRSW010000027.1"/>
</dbReference>
<dbReference type="PROSITE" id="PS50943">
    <property type="entry name" value="HTH_CROC1"/>
    <property type="match status" value="1"/>
</dbReference>
<organism evidence="2 3">
    <name type="scientific">Jutongia hominis</name>
    <dbReference type="NCBI Taxonomy" id="2763664"/>
    <lineage>
        <taxon>Bacteria</taxon>
        <taxon>Bacillati</taxon>
        <taxon>Bacillota</taxon>
        <taxon>Clostridia</taxon>
        <taxon>Lachnospirales</taxon>
        <taxon>Lachnospiraceae</taxon>
        <taxon>Jutongia</taxon>
    </lineage>
</organism>
<dbReference type="Pfam" id="PF12844">
    <property type="entry name" value="HTH_19"/>
    <property type="match status" value="1"/>
</dbReference>
<dbReference type="Gene3D" id="1.10.260.40">
    <property type="entry name" value="lambda repressor-like DNA-binding domains"/>
    <property type="match status" value="1"/>
</dbReference>
<evidence type="ECO:0000313" key="3">
    <source>
        <dbReference type="Proteomes" id="UP000637513"/>
    </source>
</evidence>
<dbReference type="EMBL" id="JACRSW010000027">
    <property type="protein sequence ID" value="MBC8557257.1"/>
    <property type="molecule type" value="Genomic_DNA"/>
</dbReference>
<gene>
    <name evidence="2" type="ORF">H8700_06005</name>
</gene>
<dbReference type="InterPro" id="IPR010982">
    <property type="entry name" value="Lambda_DNA-bd_dom_sf"/>
</dbReference>
<name>A0ABR7MVG6_9FIRM</name>
<dbReference type="InterPro" id="IPR001387">
    <property type="entry name" value="Cro/C1-type_HTH"/>
</dbReference>
<proteinExistence type="predicted"/>
<keyword evidence="3" id="KW-1185">Reference proteome</keyword>